<gene>
    <name evidence="7" type="ORF">LTR25_001276</name>
</gene>
<dbReference type="Proteomes" id="UP001345827">
    <property type="component" value="Unassembled WGS sequence"/>
</dbReference>
<comment type="caution">
    <text evidence="7">The sequence shown here is derived from an EMBL/GenBank/DDBJ whole genome shotgun (WGS) entry which is preliminary data.</text>
</comment>
<feature type="transmembrane region" description="Helical" evidence="6">
    <location>
        <begin position="229"/>
        <end position="246"/>
    </location>
</feature>
<dbReference type="EMBL" id="JAXLQG010000002">
    <property type="protein sequence ID" value="KAK5543662.1"/>
    <property type="molecule type" value="Genomic_DNA"/>
</dbReference>
<proteinExistence type="predicted"/>
<keyword evidence="8" id="KW-1185">Reference proteome</keyword>
<organism evidence="7 8">
    <name type="scientific">Vermiconidia calcicola</name>
    <dbReference type="NCBI Taxonomy" id="1690605"/>
    <lineage>
        <taxon>Eukaryota</taxon>
        <taxon>Fungi</taxon>
        <taxon>Dikarya</taxon>
        <taxon>Ascomycota</taxon>
        <taxon>Pezizomycotina</taxon>
        <taxon>Dothideomycetes</taxon>
        <taxon>Dothideomycetidae</taxon>
        <taxon>Mycosphaerellales</taxon>
        <taxon>Extremaceae</taxon>
        <taxon>Vermiconidia</taxon>
    </lineage>
</organism>
<dbReference type="AlphaFoldDB" id="A0AAV9QHV4"/>
<name>A0AAV9QHV4_9PEZI</name>
<dbReference type="PANTHER" id="PTHR23294:SF59">
    <property type="entry name" value="UNC93-LIKE PROTEIN C922.05C"/>
    <property type="match status" value="1"/>
</dbReference>
<evidence type="ECO:0000256" key="3">
    <source>
        <dbReference type="ARBA" id="ARBA00022989"/>
    </source>
</evidence>
<evidence type="ECO:0000313" key="8">
    <source>
        <dbReference type="Proteomes" id="UP001345827"/>
    </source>
</evidence>
<feature type="transmembrane region" description="Helical" evidence="6">
    <location>
        <begin position="122"/>
        <end position="142"/>
    </location>
</feature>
<feature type="transmembrane region" description="Helical" evidence="6">
    <location>
        <begin position="186"/>
        <end position="209"/>
    </location>
</feature>
<evidence type="ECO:0000256" key="4">
    <source>
        <dbReference type="ARBA" id="ARBA00023136"/>
    </source>
</evidence>
<feature type="transmembrane region" description="Helical" evidence="6">
    <location>
        <begin position="154"/>
        <end position="174"/>
    </location>
</feature>
<evidence type="ECO:0000256" key="5">
    <source>
        <dbReference type="SAM" id="MobiDB-lite"/>
    </source>
</evidence>
<accession>A0AAV9QHV4</accession>
<protein>
    <recommendedName>
        <fullName evidence="9">Major facilitator superfamily transporter</fullName>
    </recommendedName>
</protein>
<keyword evidence="4 6" id="KW-0472">Membrane</keyword>
<dbReference type="GO" id="GO:0016020">
    <property type="term" value="C:membrane"/>
    <property type="evidence" value="ECO:0007669"/>
    <property type="project" value="UniProtKB-SubCell"/>
</dbReference>
<dbReference type="PANTHER" id="PTHR23294">
    <property type="entry name" value="ET TRANSLATION PRODUCT-RELATED"/>
    <property type="match status" value="1"/>
</dbReference>
<dbReference type="SUPFAM" id="SSF103473">
    <property type="entry name" value="MFS general substrate transporter"/>
    <property type="match status" value="1"/>
</dbReference>
<dbReference type="InterPro" id="IPR036259">
    <property type="entry name" value="MFS_trans_sf"/>
</dbReference>
<dbReference type="InterPro" id="IPR051617">
    <property type="entry name" value="UNC-93-like_regulator"/>
</dbReference>
<evidence type="ECO:0000313" key="7">
    <source>
        <dbReference type="EMBL" id="KAK5543662.1"/>
    </source>
</evidence>
<evidence type="ECO:0000256" key="6">
    <source>
        <dbReference type="SAM" id="Phobius"/>
    </source>
</evidence>
<feature type="region of interest" description="Disordered" evidence="5">
    <location>
        <begin position="352"/>
        <end position="383"/>
    </location>
</feature>
<feature type="transmembrane region" description="Helical" evidence="6">
    <location>
        <begin position="64"/>
        <end position="84"/>
    </location>
</feature>
<reference evidence="7 8" key="1">
    <citation type="submission" date="2023-06" db="EMBL/GenBank/DDBJ databases">
        <title>Black Yeasts Isolated from many extreme environments.</title>
        <authorList>
            <person name="Coleine C."/>
            <person name="Stajich J.E."/>
            <person name="Selbmann L."/>
        </authorList>
    </citation>
    <scope>NUCLEOTIDE SEQUENCE [LARGE SCALE GENOMIC DNA]</scope>
    <source>
        <strain evidence="7 8">CCFEE 5887</strain>
    </source>
</reference>
<evidence type="ECO:0008006" key="9">
    <source>
        <dbReference type="Google" id="ProtNLM"/>
    </source>
</evidence>
<feature type="compositionally biased region" description="Basic and acidic residues" evidence="5">
    <location>
        <begin position="352"/>
        <end position="363"/>
    </location>
</feature>
<sequence>MLGISAGFLWTGAGFIQFAYADEDSKAMYITVQWVLTSLGGTVGAFISFGANFHQTEATGVSNAVYAVFIVIMCSAIVVAAFGLKHPEDIVRDDGTHLAIFHPTDFWTEVKGVAACFTEMRILILLPGMFCAEIVLVLMSSLNGYFFDLRTRSLNNIVFEFIMIPAPLALAWAMDNKFMKRRRNKGMLGVTIMTVISLATYAGVLGWIYHYDIDRTATPPAVDWDESTFASGFVLYLLSGTIYSGFQICGQWTLSALSNDPYKCARYAGLFKGTTSLGLMAAFLMDSKGVSYSIQTIVHLVLYAIGAVSLLSVTWFCVRDTNYFLEADVIAPEHVTEQAFVNGIITEEVLSHEKEKERKREGEDPAGQRPESVVAETSLPSAA</sequence>
<evidence type="ECO:0000256" key="2">
    <source>
        <dbReference type="ARBA" id="ARBA00022692"/>
    </source>
</evidence>
<feature type="transmembrane region" description="Helical" evidence="6">
    <location>
        <begin position="297"/>
        <end position="318"/>
    </location>
</feature>
<evidence type="ECO:0000256" key="1">
    <source>
        <dbReference type="ARBA" id="ARBA00004141"/>
    </source>
</evidence>
<keyword evidence="3 6" id="KW-1133">Transmembrane helix</keyword>
<comment type="subcellular location">
    <subcellularLocation>
        <location evidence="1">Membrane</location>
        <topology evidence="1">Multi-pass membrane protein</topology>
    </subcellularLocation>
</comment>
<keyword evidence="2 6" id="KW-0812">Transmembrane</keyword>